<dbReference type="EMBL" id="LR797402">
    <property type="protein sequence ID" value="CAB4214589.1"/>
    <property type="molecule type" value="Genomic_DNA"/>
</dbReference>
<gene>
    <name evidence="1" type="ORF">UFOVP1103_26</name>
    <name evidence="2" type="ORF">UFOVP1464_52</name>
    <name evidence="3" type="ORF">UFOVP1553_10</name>
</gene>
<evidence type="ECO:0000313" key="2">
    <source>
        <dbReference type="EMBL" id="CAB4214589.1"/>
    </source>
</evidence>
<reference evidence="3" key="1">
    <citation type="submission" date="2020-05" db="EMBL/GenBank/DDBJ databases">
        <authorList>
            <person name="Chiriac C."/>
            <person name="Salcher M."/>
            <person name="Ghai R."/>
            <person name="Kavagutti S V."/>
        </authorList>
    </citation>
    <scope>NUCLEOTIDE SEQUENCE</scope>
</reference>
<evidence type="ECO:0000313" key="1">
    <source>
        <dbReference type="EMBL" id="CAB4183489.1"/>
    </source>
</evidence>
<name>A0A6J7XDU8_9CAUD</name>
<dbReference type="EMBL" id="LR797046">
    <property type="protein sequence ID" value="CAB4183489.1"/>
    <property type="molecule type" value="Genomic_DNA"/>
</dbReference>
<protein>
    <submittedName>
        <fullName evidence="3">Uncharacterized protein</fullName>
    </submittedName>
</protein>
<organism evidence="3">
    <name type="scientific">uncultured Caudovirales phage</name>
    <dbReference type="NCBI Taxonomy" id="2100421"/>
    <lineage>
        <taxon>Viruses</taxon>
        <taxon>Duplodnaviria</taxon>
        <taxon>Heunggongvirae</taxon>
        <taxon>Uroviricota</taxon>
        <taxon>Caudoviricetes</taxon>
        <taxon>Peduoviridae</taxon>
        <taxon>Maltschvirus</taxon>
        <taxon>Maltschvirus maltsch</taxon>
    </lineage>
</organism>
<proteinExistence type="predicted"/>
<evidence type="ECO:0000313" key="3">
    <source>
        <dbReference type="EMBL" id="CAB5229261.1"/>
    </source>
</evidence>
<sequence length="61" mass="6722">MTYEYSTKGKSFSILEALGKATEHELVLLSIACSKGQYTKMSSDKVAAFDLLNTIVEKHHG</sequence>
<dbReference type="EMBL" id="LR798402">
    <property type="protein sequence ID" value="CAB5229261.1"/>
    <property type="molecule type" value="Genomic_DNA"/>
</dbReference>
<accession>A0A6J7XDU8</accession>